<evidence type="ECO:0000259" key="2">
    <source>
        <dbReference type="Pfam" id="PF15463"/>
    </source>
</evidence>
<keyword evidence="4" id="KW-1185">Reference proteome</keyword>
<gene>
    <name evidence="3" type="ORF">LAME_0H11694G</name>
</gene>
<organism evidence="3 4">
    <name type="scientific">Lachancea meyersii CBS 8951</name>
    <dbReference type="NCBI Taxonomy" id="1266667"/>
    <lineage>
        <taxon>Eukaryota</taxon>
        <taxon>Fungi</taxon>
        <taxon>Dikarya</taxon>
        <taxon>Ascomycota</taxon>
        <taxon>Saccharomycotina</taxon>
        <taxon>Saccharomycetes</taxon>
        <taxon>Saccharomycetales</taxon>
        <taxon>Saccharomycetaceae</taxon>
        <taxon>Lachancea</taxon>
    </lineage>
</organism>
<feature type="compositionally biased region" description="Polar residues" evidence="1">
    <location>
        <begin position="1"/>
        <end position="20"/>
    </location>
</feature>
<dbReference type="InterPro" id="IPR029178">
    <property type="entry name" value="Ecm11_C"/>
</dbReference>
<feature type="compositionally biased region" description="Polar residues" evidence="1">
    <location>
        <begin position="163"/>
        <end position="174"/>
    </location>
</feature>
<sequence>MNSVKPESGFKTNPGAQANRNMAPGPLSKTPDKGVNLAGRSDSRPALKEKTTNLPLVSVGSKEVESLKKGAISQFFQLPEGGKTWPRSRSPLPENKQHIKTEDTAVLSFEFKKDTAVVGKKNSVSNPVEDSPSIKRRKPDKNSGDSLQDPKLNLPLILPAAKSSRTSDPDTPNVQAARKLPSNPGAYQPMCSALYESDPKTENQEYYDEAFREVKDETERISCVEFARMDLQTWTSSGEKLQQEHHAILARLVEARMRLSEKFKVITDLVNERALALNAQGRLLDQKLRRIQDLGKEILDII</sequence>
<feature type="region of interest" description="Disordered" evidence="1">
    <location>
        <begin position="1"/>
        <end position="62"/>
    </location>
</feature>
<name>A0A1G4KGM8_9SACH</name>
<dbReference type="EMBL" id="LT598480">
    <property type="protein sequence ID" value="SCV03597.1"/>
    <property type="molecule type" value="Genomic_DNA"/>
</dbReference>
<dbReference type="Pfam" id="PF15463">
    <property type="entry name" value="ECM11"/>
    <property type="match status" value="1"/>
</dbReference>
<reference evidence="4" key="1">
    <citation type="submission" date="2016-03" db="EMBL/GenBank/DDBJ databases">
        <authorList>
            <person name="Devillers Hugo."/>
        </authorList>
    </citation>
    <scope>NUCLEOTIDE SEQUENCE [LARGE SCALE GENOMIC DNA]</scope>
</reference>
<evidence type="ECO:0000256" key="1">
    <source>
        <dbReference type="SAM" id="MobiDB-lite"/>
    </source>
</evidence>
<proteinExistence type="predicted"/>
<dbReference type="AlphaFoldDB" id="A0A1G4KGM8"/>
<evidence type="ECO:0000313" key="4">
    <source>
        <dbReference type="Proteomes" id="UP000191144"/>
    </source>
</evidence>
<dbReference type="Proteomes" id="UP000191144">
    <property type="component" value="Chromosome H"/>
</dbReference>
<feature type="region of interest" description="Disordered" evidence="1">
    <location>
        <begin position="79"/>
        <end position="101"/>
    </location>
</feature>
<feature type="domain" description="Extracellular mutant protein 11 C-terminal" evidence="2">
    <location>
        <begin position="183"/>
        <end position="299"/>
    </location>
</feature>
<protein>
    <submittedName>
        <fullName evidence="3">LAME_0H11694g1_1</fullName>
    </submittedName>
</protein>
<evidence type="ECO:0000313" key="3">
    <source>
        <dbReference type="EMBL" id="SCV03597.1"/>
    </source>
</evidence>
<feature type="region of interest" description="Disordered" evidence="1">
    <location>
        <begin position="119"/>
        <end position="185"/>
    </location>
</feature>
<dbReference type="OrthoDB" id="4056678at2759"/>
<accession>A0A1G4KGM8</accession>
<feature type="compositionally biased region" description="Basic and acidic residues" evidence="1">
    <location>
        <begin position="41"/>
        <end position="51"/>
    </location>
</feature>